<dbReference type="InterPro" id="IPR020003">
    <property type="entry name" value="ATPase_a/bsu_AS"/>
</dbReference>
<keyword evidence="9 11" id="KW-0139">CF(1)</keyword>
<dbReference type="InterPro" id="IPR050053">
    <property type="entry name" value="ATPase_alpha/beta_chains"/>
</dbReference>
<keyword evidence="4 11" id="KW-0547">Nucleotide-binding</keyword>
<keyword evidence="7 11" id="KW-0406">Ion transport</keyword>
<evidence type="ECO:0000259" key="12">
    <source>
        <dbReference type="SMART" id="SM00382"/>
    </source>
</evidence>
<evidence type="ECO:0000256" key="9">
    <source>
        <dbReference type="ARBA" id="ARBA00023196"/>
    </source>
</evidence>
<evidence type="ECO:0000256" key="2">
    <source>
        <dbReference type="ARBA" id="ARBA00008936"/>
    </source>
</evidence>
<dbReference type="Proteomes" id="UP000783588">
    <property type="component" value="Unassembled WGS sequence"/>
</dbReference>
<dbReference type="Pfam" id="PF00006">
    <property type="entry name" value="ATP-synt_ab"/>
    <property type="match status" value="1"/>
</dbReference>
<evidence type="ECO:0000256" key="6">
    <source>
        <dbReference type="ARBA" id="ARBA00022967"/>
    </source>
</evidence>
<dbReference type="PANTHER" id="PTHR15184:SF71">
    <property type="entry name" value="ATP SYNTHASE SUBUNIT BETA, MITOCHONDRIAL"/>
    <property type="match status" value="1"/>
</dbReference>
<dbReference type="SMART" id="SM00382">
    <property type="entry name" value="AAA"/>
    <property type="match status" value="1"/>
</dbReference>
<feature type="domain" description="AAA+ ATPase" evidence="12">
    <location>
        <begin position="145"/>
        <end position="409"/>
    </location>
</feature>
<dbReference type="PANTHER" id="PTHR15184">
    <property type="entry name" value="ATP SYNTHASE"/>
    <property type="match status" value="1"/>
</dbReference>
<evidence type="ECO:0000256" key="4">
    <source>
        <dbReference type="ARBA" id="ARBA00022741"/>
    </source>
</evidence>
<sequence length="465" mass="50482">MNEQNVGTVSQVIGPVLDVKFADGQLPNLLNALEVDNHGETIIAEVAQHIGDNTARCIAMSSTDGLVRGAKAVNTGGSIRVPVGEETLGRMFNLLGQPIDNGEPVKTEEKWEIHRPAPSFEEQEGAVNILETGIKVVDLICPYAKGGKIGLFGGAGVGKTVLIQELINNVAKEHGGISVFSGVGERTREGNDLYGEMAESGVLNKTALVYGQMNEPPGARMRVALSGLTMAEYFRDRENQDVLLFIDNIFRFTQAGSEVSALLGRMPSAVGYQPTLATEMGALQERITSTKRGSITSVQAVYVPADDLTDPAPATTFTHLDATTVLDRGIASQGIYPAVDPLESTSRILTPEILGQEHYDVARQVQRVLQRYKELQDIIAIMGMDELSEDDKLTVARARKIQRFLSQPFTVGEQFTGIKGKYVPLKETIRGFREILEGKHDDLPESAFLFVGTIEEAVEKAKKGE</sequence>
<organism evidence="13 14">
    <name type="scientific">Butyricicoccus intestinisimiae</name>
    <dbReference type="NCBI Taxonomy" id="2841509"/>
    <lineage>
        <taxon>Bacteria</taxon>
        <taxon>Bacillati</taxon>
        <taxon>Bacillota</taxon>
        <taxon>Clostridia</taxon>
        <taxon>Eubacteriales</taxon>
        <taxon>Butyricicoccaceae</taxon>
        <taxon>Butyricicoccus</taxon>
    </lineage>
</organism>
<comment type="subcellular location">
    <subcellularLocation>
        <location evidence="11">Cell membrane</location>
        <topology evidence="11">Peripheral membrane protein</topology>
    </subcellularLocation>
    <subcellularLocation>
        <location evidence="1">Membrane</location>
    </subcellularLocation>
</comment>
<dbReference type="InterPro" id="IPR004100">
    <property type="entry name" value="ATPase_F1/V1/A1_a/bsu_N"/>
</dbReference>
<dbReference type="CDD" id="cd01133">
    <property type="entry name" value="F1-ATPase_beta_CD"/>
    <property type="match status" value="1"/>
</dbReference>
<dbReference type="RefSeq" id="WP_216469805.1">
    <property type="nucleotide sequence ID" value="NZ_JAHLQI010000002.1"/>
</dbReference>
<dbReference type="Pfam" id="PF02874">
    <property type="entry name" value="ATP-synt_ab_N"/>
    <property type="match status" value="1"/>
</dbReference>
<evidence type="ECO:0000256" key="5">
    <source>
        <dbReference type="ARBA" id="ARBA00022840"/>
    </source>
</evidence>
<comment type="similarity">
    <text evidence="2 11">Belongs to the ATPase alpha/beta chains family.</text>
</comment>
<dbReference type="Pfam" id="PF22919">
    <property type="entry name" value="ATP-synt_VA_C"/>
    <property type="match status" value="1"/>
</dbReference>
<keyword evidence="11" id="KW-1003">Cell membrane</keyword>
<accession>A0ABS6ER71</accession>
<dbReference type="EC" id="7.1.2.2" evidence="11"/>
<comment type="caution">
    <text evidence="13">The sequence shown here is derived from an EMBL/GenBank/DDBJ whole genome shotgun (WGS) entry which is preliminary data.</text>
</comment>
<evidence type="ECO:0000256" key="8">
    <source>
        <dbReference type="ARBA" id="ARBA00023136"/>
    </source>
</evidence>
<evidence type="ECO:0000256" key="1">
    <source>
        <dbReference type="ARBA" id="ARBA00004370"/>
    </source>
</evidence>
<dbReference type="InterPro" id="IPR005722">
    <property type="entry name" value="ATP_synth_F1_bsu"/>
</dbReference>
<keyword evidence="8 11" id="KW-0472">Membrane</keyword>
<dbReference type="EMBL" id="JAHLQI010000002">
    <property type="protein sequence ID" value="MBU5490163.1"/>
    <property type="molecule type" value="Genomic_DNA"/>
</dbReference>
<keyword evidence="10 11" id="KW-0066">ATP synthesis</keyword>
<keyword evidence="6 11" id="KW-1278">Translocase</keyword>
<evidence type="ECO:0000256" key="11">
    <source>
        <dbReference type="HAMAP-Rule" id="MF_01347"/>
    </source>
</evidence>
<evidence type="ECO:0000313" key="14">
    <source>
        <dbReference type="Proteomes" id="UP000783588"/>
    </source>
</evidence>
<keyword evidence="5 11" id="KW-0067">ATP-binding</keyword>
<evidence type="ECO:0000256" key="3">
    <source>
        <dbReference type="ARBA" id="ARBA00022448"/>
    </source>
</evidence>
<dbReference type="InterPro" id="IPR000194">
    <property type="entry name" value="ATPase_F1/V1/A1_a/bsu_nucl-bd"/>
</dbReference>
<evidence type="ECO:0000256" key="7">
    <source>
        <dbReference type="ARBA" id="ARBA00023065"/>
    </source>
</evidence>
<reference evidence="13 14" key="1">
    <citation type="submission" date="2021-06" db="EMBL/GenBank/DDBJ databases">
        <authorList>
            <person name="Sun Q."/>
            <person name="Li D."/>
        </authorList>
    </citation>
    <scope>NUCLEOTIDE SEQUENCE [LARGE SCALE GENOMIC DNA]</scope>
    <source>
        <strain evidence="13 14">MSJd-7</strain>
    </source>
</reference>
<comment type="catalytic activity">
    <reaction evidence="11">
        <text>ATP + H2O + 4 H(+)(in) = ADP + phosphate + 5 H(+)(out)</text>
        <dbReference type="Rhea" id="RHEA:57720"/>
        <dbReference type="ChEBI" id="CHEBI:15377"/>
        <dbReference type="ChEBI" id="CHEBI:15378"/>
        <dbReference type="ChEBI" id="CHEBI:30616"/>
        <dbReference type="ChEBI" id="CHEBI:43474"/>
        <dbReference type="ChEBI" id="CHEBI:456216"/>
        <dbReference type="EC" id="7.1.2.2"/>
    </reaction>
</comment>
<name>A0ABS6ER71_9FIRM</name>
<dbReference type="InterPro" id="IPR003593">
    <property type="entry name" value="AAA+_ATPase"/>
</dbReference>
<gene>
    <name evidence="11 13" type="primary">atpD</name>
    <name evidence="13" type="ORF">KQI75_05935</name>
</gene>
<dbReference type="NCBIfam" id="TIGR01039">
    <property type="entry name" value="atpD"/>
    <property type="match status" value="1"/>
</dbReference>
<protein>
    <recommendedName>
        <fullName evidence="11">ATP synthase subunit beta</fullName>
        <ecNumber evidence="11">7.1.2.2</ecNumber>
    </recommendedName>
    <alternativeName>
        <fullName evidence="11">ATP synthase F1 sector subunit beta</fullName>
    </alternativeName>
    <alternativeName>
        <fullName evidence="11">F-ATPase subunit beta</fullName>
    </alternativeName>
</protein>
<dbReference type="PROSITE" id="PS00152">
    <property type="entry name" value="ATPASE_ALPHA_BETA"/>
    <property type="match status" value="1"/>
</dbReference>
<keyword evidence="14" id="KW-1185">Reference proteome</keyword>
<feature type="binding site" evidence="11">
    <location>
        <begin position="153"/>
        <end position="160"/>
    </location>
    <ligand>
        <name>ATP</name>
        <dbReference type="ChEBI" id="CHEBI:30616"/>
    </ligand>
</feature>
<dbReference type="CDD" id="cd18110">
    <property type="entry name" value="ATP-synt_F1_beta_C"/>
    <property type="match status" value="1"/>
</dbReference>
<dbReference type="InterPro" id="IPR055190">
    <property type="entry name" value="ATP-synt_VA_C"/>
</dbReference>
<evidence type="ECO:0000313" key="13">
    <source>
        <dbReference type="EMBL" id="MBU5490163.1"/>
    </source>
</evidence>
<evidence type="ECO:0000256" key="10">
    <source>
        <dbReference type="ARBA" id="ARBA00023310"/>
    </source>
</evidence>
<comment type="function">
    <text evidence="11">Produces ATP from ADP in the presence of a proton gradient across the membrane. The catalytic sites are hosted primarily by the beta subunits.</text>
</comment>
<keyword evidence="11" id="KW-0375">Hydrogen ion transport</keyword>
<dbReference type="HAMAP" id="MF_01347">
    <property type="entry name" value="ATP_synth_beta_bact"/>
    <property type="match status" value="1"/>
</dbReference>
<keyword evidence="3 11" id="KW-0813">Transport</keyword>
<dbReference type="CDD" id="cd18115">
    <property type="entry name" value="ATP-synt_F1_beta_N"/>
    <property type="match status" value="1"/>
</dbReference>
<proteinExistence type="inferred from homology"/>